<dbReference type="Pfam" id="PF22234">
    <property type="entry name" value="Rv2466c-like"/>
    <property type="match status" value="1"/>
</dbReference>
<gene>
    <name evidence="1" type="ORF">KV112_14890</name>
</gene>
<dbReference type="EMBL" id="JAYJJT010000016">
    <property type="protein sequence ID" value="MEB3051009.1"/>
    <property type="molecule type" value="Genomic_DNA"/>
</dbReference>
<proteinExistence type="predicted"/>
<accession>A0ABU5YNI5</accession>
<dbReference type="RefSeq" id="WP_224864041.1">
    <property type="nucleotide sequence ID" value="NZ_JAYJJS010000016.1"/>
</dbReference>
<dbReference type="SUPFAM" id="SSF52833">
    <property type="entry name" value="Thioredoxin-like"/>
    <property type="match status" value="1"/>
</dbReference>
<keyword evidence="2" id="KW-1185">Reference proteome</keyword>
<dbReference type="Gene3D" id="3.40.30.10">
    <property type="entry name" value="Glutaredoxin"/>
    <property type="match status" value="1"/>
</dbReference>
<comment type="caution">
    <text evidence="1">The sequence shown here is derived from an EMBL/GenBank/DDBJ whole genome shotgun (WGS) entry which is preliminary data.</text>
</comment>
<name>A0ABU5YNI5_9MYCO</name>
<dbReference type="InterPro" id="IPR053977">
    <property type="entry name" value="Rv2466c-like"/>
</dbReference>
<sequence>MNSVELYLDPICPFAWVTSRWLLAAAADTRREVTLRQMSLAVLNENREMDPAQQAKMGRSRRIGRVFAAAVATGGPDAFTGLYDALGTQIHTGGRELTDDIVNEALASRGMDPALADALDDPSWDAAVRTSHQHSQDLLGGEGGSPILAVGDVGYFGPVLTSIPTPDAGTALLDAVVTAASTPGFAVLQRPYQGPPSFQR</sequence>
<organism evidence="1 2">
    <name type="scientific">[Mycobacterium] zoologicum</name>
    <dbReference type="NCBI Taxonomy" id="2872311"/>
    <lineage>
        <taxon>Bacteria</taxon>
        <taxon>Bacillati</taxon>
        <taxon>Actinomycetota</taxon>
        <taxon>Actinomycetes</taxon>
        <taxon>Mycobacteriales</taxon>
        <taxon>Mycobacteriaceae</taxon>
        <taxon>Mycolicibacter</taxon>
    </lineage>
</organism>
<dbReference type="InterPro" id="IPR036249">
    <property type="entry name" value="Thioredoxin-like_sf"/>
</dbReference>
<dbReference type="Proteomes" id="UP001299046">
    <property type="component" value="Unassembled WGS sequence"/>
</dbReference>
<protein>
    <submittedName>
        <fullName evidence="1">Disulfide bond formation protein DsbA</fullName>
    </submittedName>
</protein>
<reference evidence="1 2" key="1">
    <citation type="submission" date="2023-12" db="EMBL/GenBank/DDBJ databases">
        <title>Description of new species of Mycobacterium terrae complex isolated from sewage at the Sao Paulo Zoological Park Foundation in Brazil.</title>
        <authorList>
            <person name="Romagnoli C.L."/>
            <person name="Conceicao E.C."/>
            <person name="Machado E."/>
            <person name="Barreto L.B.P.F."/>
            <person name="Sharma A."/>
            <person name="Silva N.M."/>
            <person name="Marques L.E."/>
            <person name="Juliana M.A."/>
            <person name="Lourenco M.C.S."/>
            <person name="Digiampietri L.A."/>
            <person name="Suffys P.N."/>
            <person name="Viana-Niero C."/>
        </authorList>
    </citation>
    <scope>NUCLEOTIDE SEQUENCE [LARGE SCALE GENOMIC DNA]</scope>
    <source>
        <strain evidence="1 2">MYC123</strain>
    </source>
</reference>
<evidence type="ECO:0000313" key="1">
    <source>
        <dbReference type="EMBL" id="MEB3051009.1"/>
    </source>
</evidence>
<evidence type="ECO:0000313" key="2">
    <source>
        <dbReference type="Proteomes" id="UP001299046"/>
    </source>
</evidence>